<proteinExistence type="predicted"/>
<accession>A0A0B5EEX7</accession>
<dbReference type="AlphaFoldDB" id="A0A0B5EEX7"/>
<dbReference type="EMBL" id="CP010519">
    <property type="protein sequence ID" value="AJE80528.1"/>
    <property type="molecule type" value="Genomic_DNA"/>
</dbReference>
<dbReference type="KEGG" id="sals:SLNWT_0152"/>
<protein>
    <submittedName>
        <fullName evidence="1">Uncharacterized protein</fullName>
    </submittedName>
</protein>
<sequence>MDECLPRLHENHMGDIVEGLGGGCTTVAAADHDHYRGHDPPSRVRPQKAIHINHVMVT</sequence>
<name>A0A0B5EEX7_STRA4</name>
<reference evidence="1 2" key="1">
    <citation type="submission" date="2015-01" db="EMBL/GenBank/DDBJ databases">
        <title>Enhanced salinomycin production by adjusting the supply of polyketide extender units in Streptomyce albus DSM 41398.</title>
        <authorList>
            <person name="Lu C."/>
        </authorList>
    </citation>
    <scope>NUCLEOTIDE SEQUENCE [LARGE SCALE GENOMIC DNA]</scope>
    <source>
        <strain evidence="2">ATCC 21838 / DSM 41398 / FERM P-419 / JCM 4703 / NBRC 107858</strain>
    </source>
</reference>
<keyword evidence="2" id="KW-1185">Reference proteome</keyword>
<organism evidence="1 2">
    <name type="scientific">Streptomyces albus (strain ATCC 21838 / DSM 41398 / FERM P-419 / JCM 4703 / NBRC 107858)</name>
    <dbReference type="NCBI Taxonomy" id="1081613"/>
    <lineage>
        <taxon>Bacteria</taxon>
        <taxon>Bacillati</taxon>
        <taxon>Actinomycetota</taxon>
        <taxon>Actinomycetes</taxon>
        <taxon>Kitasatosporales</taxon>
        <taxon>Streptomycetaceae</taxon>
        <taxon>Streptomyces</taxon>
    </lineage>
</organism>
<evidence type="ECO:0000313" key="1">
    <source>
        <dbReference type="EMBL" id="AJE80528.1"/>
    </source>
</evidence>
<dbReference type="Proteomes" id="UP000031523">
    <property type="component" value="Chromosome"/>
</dbReference>
<evidence type="ECO:0000313" key="2">
    <source>
        <dbReference type="Proteomes" id="UP000031523"/>
    </source>
</evidence>
<gene>
    <name evidence="1" type="ORF">SLNWT_0152</name>
</gene>